<organism evidence="8 9">
    <name type="scientific">Gossypium barbadense</name>
    <name type="common">Sea Island cotton</name>
    <name type="synonym">Hibiscus barbadensis</name>
    <dbReference type="NCBI Taxonomy" id="3634"/>
    <lineage>
        <taxon>Eukaryota</taxon>
        <taxon>Viridiplantae</taxon>
        <taxon>Streptophyta</taxon>
        <taxon>Embryophyta</taxon>
        <taxon>Tracheophyta</taxon>
        <taxon>Spermatophyta</taxon>
        <taxon>Magnoliopsida</taxon>
        <taxon>eudicotyledons</taxon>
        <taxon>Gunneridae</taxon>
        <taxon>Pentapetalae</taxon>
        <taxon>rosids</taxon>
        <taxon>malvids</taxon>
        <taxon>Malvales</taxon>
        <taxon>Malvaceae</taxon>
        <taxon>Malvoideae</taxon>
        <taxon>Gossypium</taxon>
    </lineage>
</organism>
<dbReference type="FunFam" id="2.100.10.30:FF:000001">
    <property type="entry name" value="Jacalin-related lectin 33"/>
    <property type="match status" value="2"/>
</dbReference>
<comment type="similarity">
    <text evidence="1">Belongs to the jacalin lectin family.</text>
</comment>
<feature type="domain" description="Jacalin-type lectin" evidence="7">
    <location>
        <begin position="1057"/>
        <end position="1199"/>
    </location>
</feature>
<dbReference type="Proteomes" id="UP000239757">
    <property type="component" value="Unassembled WGS sequence"/>
</dbReference>
<dbReference type="FunFam" id="1.25.40.10:FF:001800">
    <property type="entry name" value="Pentatricopeptide repeat-containing protein"/>
    <property type="match status" value="1"/>
</dbReference>
<feature type="repeat" description="PPR" evidence="5">
    <location>
        <begin position="450"/>
        <end position="484"/>
    </location>
</feature>
<name>A0A2P5X056_GOSBA</name>
<dbReference type="NCBIfam" id="TIGR00756">
    <property type="entry name" value="PPR"/>
    <property type="match status" value="11"/>
</dbReference>
<evidence type="ECO:0000256" key="3">
    <source>
        <dbReference type="ARBA" id="ARBA00022734"/>
    </source>
</evidence>
<evidence type="ECO:0000256" key="4">
    <source>
        <dbReference type="ARBA" id="ARBA00022737"/>
    </source>
</evidence>
<dbReference type="SUPFAM" id="SSF48452">
    <property type="entry name" value="TPR-like"/>
    <property type="match status" value="1"/>
</dbReference>
<dbReference type="GO" id="GO:0099402">
    <property type="term" value="P:plant organ development"/>
    <property type="evidence" value="ECO:0007669"/>
    <property type="project" value="UniProtKB-ARBA"/>
</dbReference>
<dbReference type="GO" id="GO:0008270">
    <property type="term" value="F:zinc ion binding"/>
    <property type="evidence" value="ECO:0007669"/>
    <property type="project" value="InterPro"/>
</dbReference>
<dbReference type="GO" id="GO:0009451">
    <property type="term" value="P:RNA modification"/>
    <property type="evidence" value="ECO:0007669"/>
    <property type="project" value="InterPro"/>
</dbReference>
<dbReference type="SMART" id="SM00915">
    <property type="entry name" value="Jacalin"/>
    <property type="match status" value="2"/>
</dbReference>
<dbReference type="GO" id="GO:0030246">
    <property type="term" value="F:carbohydrate binding"/>
    <property type="evidence" value="ECO:0007669"/>
    <property type="project" value="UniProtKB-KW"/>
</dbReference>
<feature type="repeat" description="PPR" evidence="5">
    <location>
        <begin position="279"/>
        <end position="313"/>
    </location>
</feature>
<feature type="region of interest" description="Disordered" evidence="6">
    <location>
        <begin position="1014"/>
        <end position="1048"/>
    </location>
</feature>
<dbReference type="FunFam" id="1.25.40.10:FF:000158">
    <property type="entry name" value="pentatricopeptide repeat-containing protein At2g33680"/>
    <property type="match status" value="1"/>
</dbReference>
<evidence type="ECO:0000313" key="8">
    <source>
        <dbReference type="EMBL" id="PPR96685.1"/>
    </source>
</evidence>
<dbReference type="Pfam" id="PF01419">
    <property type="entry name" value="Jacalin"/>
    <property type="match status" value="3"/>
</dbReference>
<feature type="repeat" description="PPR" evidence="5">
    <location>
        <begin position="314"/>
        <end position="348"/>
    </location>
</feature>
<keyword evidence="4" id="KW-0677">Repeat</keyword>
<feature type="repeat" description="PPR" evidence="5">
    <location>
        <begin position="143"/>
        <end position="177"/>
    </location>
</feature>
<evidence type="ECO:0000256" key="5">
    <source>
        <dbReference type="PROSITE-ProRule" id="PRU00708"/>
    </source>
</evidence>
<comment type="similarity">
    <text evidence="2">Belongs to the PPR family. PCMP-H subfamily.</text>
</comment>
<dbReference type="EMBL" id="KZ666004">
    <property type="protein sequence ID" value="PPR96685.1"/>
    <property type="molecule type" value="Genomic_DNA"/>
</dbReference>
<evidence type="ECO:0000259" key="7">
    <source>
        <dbReference type="PROSITE" id="PS51752"/>
    </source>
</evidence>
<sequence length="1413" mass="157218">MENLMITCISKPPVIIPTKHDNLSEFSQPPTKLSFTYTKNINNPKITDNHVKYLARSGRLAEAVAALDSIALSGSQVRPNTFISLLQACIDFGSLDLGRKLHARIHLVKESDPFVETKLVSMYAKCGSFADARKVFDEMSQKNLYTWSAMIGAYSRLSRWKEVVELFFLMMEDGVLPDEFLFPRILQACANCGDVRTGRLLHSLVIRLGMVCYTRVSNSVLAVYAKCGKLRSARRFFHYMNERDRVTWNSMLLAYCQKGENDEAYKLFNGMWGEGIEPCIVSWNILINSYNQLGRCDVALGLMKEMESSRVSPDVFTWTSMISGLAQNGRRWQALFLFKEMLLAGIKPNGVTITSAVSACASLKVLKLGLEIHSIALRMGITDNVLVGNSLIDMYAKCGELEAARQVFDMIEEKDVYTWNSMIAGYCQAGYCGKAYELFIKMQESDVKPNVITWNTMISGYIQNGDEDRAMDLFQRIEQDGKIRRNTASWNALIAGYVQLGAIDKAFGVFRQMQSCSISPNSVTILSILPGCANLIATKKVKEIHSCILRRDLEFVISISNSLIDNYAKSGNILYSRNIFDGMSTRDIISWNSIIGGYVLHGCFDAALDLFYQMRKLGLKPNRGTFLSIILAHSIAKMVDEGKQIFSSISDNYDIIPAIEHYSAMIDLYGRSGRLGEAMEFIEDMPIEPDSSVWTSLLTASRIHKDIALAVLAGERSLDLEPGNIVVNQLMYQIYSLCGKLDDSSKVRKLEKESTLRRSLGHSWIEVRNKVHTFVTGDQSKPSSNLLHSWVQNITREVNIDDHHGGVFIEEEEKEEIGGIHSEKLAIAFALISSPSSPQSIRIVKNTRMCRNCHLTLTWGEERIFKFREFMIYDSPPCPFTVSRIFTSQYPDRQKGALFIKTLLLSTEDDKKPVSVGPWGGQGGTSWDDGVYCTIRQLVIAHGSGIDSVQIEYDTKGNSLWSRKHGGNGGSKTDKVSVSSLDLANNGYSVIQGSVGESYDIVLAVRQRDGFVNPQPRELIRQNSSSSSSDDSSDVEAKSRVPFRTPMKVPPRLPEGVLTYGPWGGQGGTKFDDGTYTGIRQIVLSRNVGIVSLKVCYDREGQAVWGSKHGGTGGFKTEKIMFDYPSEILTHITGTFAPLMYMGPNVIRSLTFYTNKGKHGPYGDEQGPSFTNKMNEGKIVGFLGREGLFLDAVGVHVMEGKVPPPKPSYSQAIIQSERPIAEIDNSPWSNKLVLARRGPVEEVACGVVKEPSPCGPGPWGGDGGRAWDDGVYSGIKQIFITKSEAICSIQIEYDRNGQSVWSPRHGGHGGTTTHRVKLDYPHEVLICISGYYGSINDEEKFKVIRSLTFYTSRGKYGPFGEEVGTYFTSTTTQGKVVGFHGRCSSYLDAIGVHMQHWLGNQKASKMSLFKIFS</sequence>
<dbReference type="PANTHER" id="PTHR47926">
    <property type="entry name" value="PENTATRICOPEPTIDE REPEAT-CONTAINING PROTEIN"/>
    <property type="match status" value="1"/>
</dbReference>
<dbReference type="Gene3D" id="1.25.40.10">
    <property type="entry name" value="Tetratricopeptide repeat domain"/>
    <property type="match status" value="5"/>
</dbReference>
<dbReference type="PROSITE" id="PS51375">
    <property type="entry name" value="PPR"/>
    <property type="match status" value="10"/>
</dbReference>
<dbReference type="SUPFAM" id="SSF51101">
    <property type="entry name" value="Mannose-binding lectins"/>
    <property type="match status" value="3"/>
</dbReference>
<dbReference type="InterPro" id="IPR001229">
    <property type="entry name" value="Jacalin-like_lectin_dom"/>
</dbReference>
<evidence type="ECO:0000256" key="1">
    <source>
        <dbReference type="ARBA" id="ARBA00006568"/>
    </source>
</evidence>
<evidence type="ECO:0000313" key="9">
    <source>
        <dbReference type="Proteomes" id="UP000239757"/>
    </source>
</evidence>
<dbReference type="GO" id="GO:0003723">
    <property type="term" value="F:RNA binding"/>
    <property type="evidence" value="ECO:0007669"/>
    <property type="project" value="InterPro"/>
</dbReference>
<accession>A0A2P5X056</accession>
<dbReference type="InterPro" id="IPR046960">
    <property type="entry name" value="PPR_At4g14850-like_plant"/>
</dbReference>
<reference evidence="8 9" key="1">
    <citation type="submission" date="2015-01" db="EMBL/GenBank/DDBJ databases">
        <title>Genome of allotetraploid Gossypium barbadense reveals genomic plasticity and fiber elongation in cotton evolution.</title>
        <authorList>
            <person name="Chen X."/>
            <person name="Liu X."/>
            <person name="Zhao B."/>
            <person name="Zheng H."/>
            <person name="Hu Y."/>
            <person name="Lu G."/>
            <person name="Yang C."/>
            <person name="Chen J."/>
            <person name="Shan C."/>
            <person name="Zhang L."/>
            <person name="Zhou Y."/>
            <person name="Wang L."/>
            <person name="Guo W."/>
            <person name="Bai Y."/>
            <person name="Ruan J."/>
            <person name="Shangguan X."/>
            <person name="Mao Y."/>
            <person name="Jiang J."/>
            <person name="Zhu Y."/>
            <person name="Lei J."/>
            <person name="Kang H."/>
            <person name="Chen S."/>
            <person name="He X."/>
            <person name="Wang R."/>
            <person name="Wang Y."/>
            <person name="Chen J."/>
            <person name="Wang L."/>
            <person name="Yu S."/>
            <person name="Wang B."/>
            <person name="Wei J."/>
            <person name="Song S."/>
            <person name="Lu X."/>
            <person name="Gao Z."/>
            <person name="Gu W."/>
            <person name="Deng X."/>
            <person name="Ma D."/>
            <person name="Wang S."/>
            <person name="Liang W."/>
            <person name="Fang L."/>
            <person name="Cai C."/>
            <person name="Zhu X."/>
            <person name="Zhou B."/>
            <person name="Zhang Y."/>
            <person name="Chen Z."/>
            <person name="Xu S."/>
            <person name="Zhu R."/>
            <person name="Wang S."/>
            <person name="Zhang T."/>
            <person name="Zhao G."/>
        </authorList>
    </citation>
    <scope>NUCLEOTIDE SEQUENCE [LARGE SCALE GENOMIC DNA]</scope>
    <source>
        <strain evidence="9">cv. Xinhai21</strain>
        <tissue evidence="8">Leaf</tissue>
    </source>
</reference>
<feature type="repeat" description="PPR" evidence="5">
    <location>
        <begin position="244"/>
        <end position="278"/>
    </location>
</feature>
<feature type="domain" description="Jacalin-type lectin" evidence="7">
    <location>
        <begin position="913"/>
        <end position="1039"/>
    </location>
</feature>
<feature type="domain" description="Jacalin-type lectin" evidence="7">
    <location>
        <begin position="1253"/>
        <end position="1396"/>
    </location>
</feature>
<dbReference type="PANTHER" id="PTHR47926:SF347">
    <property type="entry name" value="PENTATRICOPEPTIDE REPEAT-CONTAINING PROTEIN"/>
    <property type="match status" value="1"/>
</dbReference>
<dbReference type="FunFam" id="1.25.40.10:FF:000380">
    <property type="entry name" value="Pentatricopeptide repeat-containing protein, chloroplastic"/>
    <property type="match status" value="1"/>
</dbReference>
<dbReference type="InterPro" id="IPR032867">
    <property type="entry name" value="DYW_dom"/>
</dbReference>
<proteinExistence type="inferred from homology"/>
<gene>
    <name evidence="8" type="ORF">GOBAR_AA23986</name>
</gene>
<dbReference type="InterPro" id="IPR033734">
    <property type="entry name" value="Jacalin-like_lectin_dom_plant"/>
</dbReference>
<feature type="repeat" description="PPR" evidence="5">
    <location>
        <begin position="587"/>
        <end position="621"/>
    </location>
</feature>
<dbReference type="Pfam" id="PF13041">
    <property type="entry name" value="PPR_2"/>
    <property type="match status" value="4"/>
</dbReference>
<dbReference type="PROSITE" id="PS51752">
    <property type="entry name" value="JACALIN_LECTIN"/>
    <property type="match status" value="3"/>
</dbReference>
<dbReference type="InterPro" id="IPR002885">
    <property type="entry name" value="PPR_rpt"/>
</dbReference>
<feature type="repeat" description="PPR" evidence="5">
    <location>
        <begin position="415"/>
        <end position="449"/>
    </location>
</feature>
<feature type="repeat" description="PPR" evidence="5">
    <location>
        <begin position="112"/>
        <end position="142"/>
    </location>
</feature>
<dbReference type="Gene3D" id="2.100.10.30">
    <property type="entry name" value="Jacalin-like lectin domain"/>
    <property type="match status" value="3"/>
</dbReference>
<evidence type="ECO:0000256" key="6">
    <source>
        <dbReference type="SAM" id="MobiDB-lite"/>
    </source>
</evidence>
<feature type="repeat" description="PPR" evidence="5">
    <location>
        <begin position="384"/>
        <end position="414"/>
    </location>
</feature>
<evidence type="ECO:0000256" key="2">
    <source>
        <dbReference type="ARBA" id="ARBA00006643"/>
    </source>
</evidence>
<protein>
    <recommendedName>
        <fullName evidence="7">Jacalin-type lectin domain-containing protein</fullName>
    </recommendedName>
</protein>
<keyword evidence="3" id="KW-0430">Lectin</keyword>
<dbReference type="InterPro" id="IPR036404">
    <property type="entry name" value="Jacalin-like_lectin_dom_sf"/>
</dbReference>
<dbReference type="Pfam" id="PF01535">
    <property type="entry name" value="PPR"/>
    <property type="match status" value="5"/>
</dbReference>
<dbReference type="OrthoDB" id="185373at2759"/>
<dbReference type="CDD" id="cd09612">
    <property type="entry name" value="Jacalin"/>
    <property type="match status" value="2"/>
</dbReference>
<dbReference type="Pfam" id="PF14432">
    <property type="entry name" value="DYW_deaminase"/>
    <property type="match status" value="1"/>
</dbReference>
<dbReference type="InterPro" id="IPR011990">
    <property type="entry name" value="TPR-like_helical_dom_sf"/>
</dbReference>
<feature type="repeat" description="PPR" evidence="5">
    <location>
        <begin position="486"/>
        <end position="520"/>
    </location>
</feature>